<dbReference type="AlphaFoldDB" id="A0A7I9WP76"/>
<dbReference type="InterPro" id="IPR010359">
    <property type="entry name" value="IrrE_HExxH"/>
</dbReference>
<gene>
    <name evidence="2" type="ORF">MMUR_32940</name>
</gene>
<organism evidence="2 3">
    <name type="scientific">Mycolicibacterium murale</name>
    <dbReference type="NCBI Taxonomy" id="182220"/>
    <lineage>
        <taxon>Bacteria</taxon>
        <taxon>Bacillati</taxon>
        <taxon>Actinomycetota</taxon>
        <taxon>Actinomycetes</taxon>
        <taxon>Mycobacteriales</taxon>
        <taxon>Mycobacteriaceae</taxon>
        <taxon>Mycolicibacterium</taxon>
    </lineage>
</organism>
<dbReference type="InterPro" id="IPR052345">
    <property type="entry name" value="Rad_response_metalloprotease"/>
</dbReference>
<feature type="domain" description="IrrE N-terminal-like" evidence="1">
    <location>
        <begin position="177"/>
        <end position="268"/>
    </location>
</feature>
<accession>A0A7I9WP76</accession>
<protein>
    <recommendedName>
        <fullName evidence="1">IrrE N-terminal-like domain-containing protein</fullName>
    </recommendedName>
</protein>
<keyword evidence="3" id="KW-1185">Reference proteome</keyword>
<comment type="caution">
    <text evidence="2">The sequence shown here is derived from an EMBL/GenBank/DDBJ whole genome shotgun (WGS) entry which is preliminary data.</text>
</comment>
<dbReference type="Pfam" id="PF06114">
    <property type="entry name" value="Peptidase_M78"/>
    <property type="match status" value="1"/>
</dbReference>
<proteinExistence type="predicted"/>
<dbReference type="PANTHER" id="PTHR43236">
    <property type="entry name" value="ANTITOXIN HIGA1"/>
    <property type="match status" value="1"/>
</dbReference>
<evidence type="ECO:0000313" key="3">
    <source>
        <dbReference type="Proteomes" id="UP000465241"/>
    </source>
</evidence>
<sequence length="385" mass="42809">MRRLTAKTVLQAVGWSGARLTRLERSETAKITDTDLNSLASVLRFPAAFLQSAPINKVEPGQLSFRAPKSTTESEKSRVAQFIALSGDFLTDLDRRHKLPPVRLSPPPDRIDIISTASYARKCLKVDQAAPIDNLTHLMERNGIPVLMRTERFSGSTVAASGHGRTERHLGCSAWIGEFGERPLVVLRQLDSWERTRWTLAHEIGHLLLHTNVSEMTDAHENEASRFASEFLAPYSAVMGSISHNAPTLLNLLPIKQQWGISLGALLTHLHESGGMDADRYEMLRKQLYTRINADTGFTWGRTEPGWDDRLPERPRLLSKWIEFAFGVSGPEAVAAQQEMWPVDILAEFLVGQRAPGNSVSPSPVSIRAQSGGVVDFASYRKRRA</sequence>
<name>A0A7I9WP76_9MYCO</name>
<evidence type="ECO:0000313" key="2">
    <source>
        <dbReference type="EMBL" id="GFG59158.1"/>
    </source>
</evidence>
<dbReference type="EMBL" id="BLKT01000003">
    <property type="protein sequence ID" value="GFG59158.1"/>
    <property type="molecule type" value="Genomic_DNA"/>
</dbReference>
<dbReference type="PANTHER" id="PTHR43236:SF1">
    <property type="entry name" value="BLL7220 PROTEIN"/>
    <property type="match status" value="1"/>
</dbReference>
<dbReference type="Proteomes" id="UP000465241">
    <property type="component" value="Unassembled WGS sequence"/>
</dbReference>
<dbReference type="Gene3D" id="1.10.10.2910">
    <property type="match status" value="1"/>
</dbReference>
<reference evidence="2 3" key="1">
    <citation type="journal article" date="2019" name="Emerg. Microbes Infect.">
        <title>Comprehensive subspecies identification of 175 nontuberculous mycobacteria species based on 7547 genomic profiles.</title>
        <authorList>
            <person name="Matsumoto Y."/>
            <person name="Kinjo T."/>
            <person name="Motooka D."/>
            <person name="Nabeya D."/>
            <person name="Jung N."/>
            <person name="Uechi K."/>
            <person name="Horii T."/>
            <person name="Iida T."/>
            <person name="Fujita J."/>
            <person name="Nakamura S."/>
        </authorList>
    </citation>
    <scope>NUCLEOTIDE SEQUENCE [LARGE SCALE GENOMIC DNA]</scope>
    <source>
        <strain evidence="2 3">JCM 13392</strain>
    </source>
</reference>
<evidence type="ECO:0000259" key="1">
    <source>
        <dbReference type="Pfam" id="PF06114"/>
    </source>
</evidence>